<proteinExistence type="predicted"/>
<name>A0A9Q9ST83_MOOP1</name>
<dbReference type="EMBL" id="CP017708">
    <property type="protein sequence ID" value="WAN69207.1"/>
    <property type="molecule type" value="Genomic_DNA"/>
</dbReference>
<sequence>MKLARCQFYQDASSTKMPVLPRCPFHESCPLENKHETGKMPVLPRCQFYQDASSTKMPVLPRCQFYQDASSTKMPVLPRCQFYQDAYSTGATQGREGLLAALEARTYSKNHLIIKQRPLLPIPDSRFPIPDSRFPIPDSLLPYKKK</sequence>
<gene>
    <name evidence="1" type="ORF">BJP36_43395</name>
</gene>
<dbReference type="AlphaFoldDB" id="A0A9Q9ST83"/>
<accession>A0A9Q9ST83</accession>
<protein>
    <submittedName>
        <fullName evidence="1">Uncharacterized protein</fullName>
    </submittedName>
</protein>
<reference evidence="1" key="1">
    <citation type="journal article" date="2017" name="Proc. Natl. Acad. Sci. U.S.A.">
        <title>Comparative genomics uncovers the prolific and distinctive metabolic potential of the cyanobacterial genus Moorea.</title>
        <authorList>
            <person name="Leao T."/>
            <person name="Castelao G."/>
            <person name="Korobeynikov A."/>
            <person name="Monroe E.A."/>
            <person name="Podell S."/>
            <person name="Glukhov E."/>
            <person name="Allen E.E."/>
            <person name="Gerwick W.H."/>
            <person name="Gerwick L."/>
        </authorList>
    </citation>
    <scope>NUCLEOTIDE SEQUENCE</scope>
    <source>
        <strain evidence="1">JHB</strain>
    </source>
</reference>
<organism evidence="1">
    <name type="scientific">Moorena producens (strain JHB)</name>
    <dbReference type="NCBI Taxonomy" id="1454205"/>
    <lineage>
        <taxon>Bacteria</taxon>
        <taxon>Bacillati</taxon>
        <taxon>Cyanobacteriota</taxon>
        <taxon>Cyanophyceae</taxon>
        <taxon>Coleofasciculales</taxon>
        <taxon>Coleofasciculaceae</taxon>
        <taxon>Moorena</taxon>
    </lineage>
</organism>
<evidence type="ECO:0000313" key="1">
    <source>
        <dbReference type="EMBL" id="WAN69207.1"/>
    </source>
</evidence>
<dbReference type="Proteomes" id="UP000176944">
    <property type="component" value="Chromosome"/>
</dbReference>
<reference evidence="1" key="2">
    <citation type="submission" date="2022-10" db="EMBL/GenBank/DDBJ databases">
        <authorList>
            <person name="Ngo T.-E."/>
        </authorList>
    </citation>
    <scope>NUCLEOTIDE SEQUENCE</scope>
    <source>
        <strain evidence="1">JHB</strain>
    </source>
</reference>